<dbReference type="STRING" id="1469144.LI90_2635"/>
<feature type="compositionally biased region" description="Polar residues" evidence="1">
    <location>
        <begin position="25"/>
        <end position="46"/>
    </location>
</feature>
<comment type="caution">
    <text evidence="2">The sequence shown here is derived from an EMBL/GenBank/DDBJ whole genome shotgun (WGS) entry which is preliminary data.</text>
</comment>
<sequence>MPFSRRRFPCPRSLPPARVPRATPSAASDRSSGQCGATRTSDSRASTGKFPRNPDVSANHMARSYASGSPRTVRGTGNRLS</sequence>
<reference evidence="3" key="1">
    <citation type="submission" date="2015-04" db="EMBL/GenBank/DDBJ databases">
        <title>Physiological reanalysis, assessment of diazotrophy, and genome sequences of multiple isolates of Streptomyces thermoautotrophicus.</title>
        <authorList>
            <person name="MacKellar D.C."/>
            <person name="Lieber L."/>
            <person name="Norman J."/>
            <person name="Bolger A."/>
            <person name="Tobin C."/>
            <person name="Murray J.W."/>
            <person name="Chang R."/>
            <person name="Ford T."/>
            <person name="Nguyen P.Q."/>
            <person name="Woodward J."/>
            <person name="Permingeat H."/>
            <person name="Joshi N.S."/>
            <person name="Silver P.A."/>
            <person name="Usadel B."/>
            <person name="Rutherford A.W."/>
            <person name="Friesen M."/>
            <person name="Prell J."/>
        </authorList>
    </citation>
    <scope>NUCLEOTIDE SEQUENCE [LARGE SCALE GENOMIC DNA]</scope>
    <source>
        <strain evidence="3">H1</strain>
    </source>
</reference>
<dbReference type="EMBL" id="LAXD01000001">
    <property type="protein sequence ID" value="KWX01603.1"/>
    <property type="molecule type" value="Genomic_DNA"/>
</dbReference>
<protein>
    <submittedName>
        <fullName evidence="2">Uncharacterized protein</fullName>
    </submittedName>
</protein>
<gene>
    <name evidence="2" type="ORF">LI90_2635</name>
</gene>
<proteinExistence type="predicted"/>
<feature type="region of interest" description="Disordered" evidence="1">
    <location>
        <begin position="1"/>
        <end position="81"/>
    </location>
</feature>
<evidence type="ECO:0000256" key="1">
    <source>
        <dbReference type="SAM" id="MobiDB-lite"/>
    </source>
</evidence>
<name>A0A132MUT3_9ACTN</name>
<accession>A0A132MUT3</accession>
<evidence type="ECO:0000313" key="3">
    <source>
        <dbReference type="Proteomes" id="UP000070188"/>
    </source>
</evidence>
<dbReference type="PATRIC" id="fig|1469144.10.peg.2849"/>
<dbReference type="AlphaFoldDB" id="A0A132MUT3"/>
<evidence type="ECO:0000313" key="2">
    <source>
        <dbReference type="EMBL" id="KWX01603.1"/>
    </source>
</evidence>
<keyword evidence="3" id="KW-1185">Reference proteome</keyword>
<organism evidence="2 3">
    <name type="scientific">Carbonactinospora thermoautotrophica</name>
    <dbReference type="NCBI Taxonomy" id="1469144"/>
    <lineage>
        <taxon>Bacteria</taxon>
        <taxon>Bacillati</taxon>
        <taxon>Actinomycetota</taxon>
        <taxon>Actinomycetes</taxon>
        <taxon>Kitasatosporales</taxon>
        <taxon>Carbonactinosporaceae</taxon>
        <taxon>Carbonactinospora</taxon>
    </lineage>
</organism>
<dbReference type="Proteomes" id="UP000070188">
    <property type="component" value="Unassembled WGS sequence"/>
</dbReference>